<dbReference type="SUPFAM" id="SSF55846">
    <property type="entry name" value="N-acetylmuramoyl-L-alanine amidase-like"/>
    <property type="match status" value="1"/>
</dbReference>
<gene>
    <name evidence="7" type="ORF">M0G41_09205</name>
</gene>
<dbReference type="EMBL" id="JALNMH010000007">
    <property type="protein sequence ID" value="MCK7593847.1"/>
    <property type="molecule type" value="Genomic_DNA"/>
</dbReference>
<dbReference type="InterPro" id="IPR002502">
    <property type="entry name" value="Amidase_domain"/>
</dbReference>
<dbReference type="Proteomes" id="UP001431449">
    <property type="component" value="Unassembled WGS sequence"/>
</dbReference>
<feature type="domain" description="N-acetylmuramoyl-L-alanine amidase" evidence="6">
    <location>
        <begin position="25"/>
        <end position="167"/>
    </location>
</feature>
<reference evidence="7" key="1">
    <citation type="submission" date="2022-04" db="EMBL/GenBank/DDBJ databases">
        <title>Lysobacter sp. CAU 1642 isolated from sea sand.</title>
        <authorList>
            <person name="Kim W."/>
        </authorList>
    </citation>
    <scope>NUCLEOTIDE SEQUENCE</scope>
    <source>
        <strain evidence="7">CAU 1642</strain>
    </source>
</reference>
<evidence type="ECO:0000256" key="2">
    <source>
        <dbReference type="ARBA" id="ARBA00011901"/>
    </source>
</evidence>
<accession>A0ABT0GIK1</accession>
<dbReference type="PANTHER" id="PTHR30417">
    <property type="entry name" value="N-ACETYLMURAMOYL-L-ALANINE AMIDASE AMID"/>
    <property type="match status" value="1"/>
</dbReference>
<dbReference type="GO" id="GO:0008745">
    <property type="term" value="F:N-acetylmuramoyl-L-alanine amidase activity"/>
    <property type="evidence" value="ECO:0007669"/>
    <property type="project" value="UniProtKB-EC"/>
</dbReference>
<comment type="caution">
    <text evidence="7">The sequence shown here is derived from an EMBL/GenBank/DDBJ whole genome shotgun (WGS) entry which is preliminary data.</text>
</comment>
<evidence type="ECO:0000256" key="1">
    <source>
        <dbReference type="ARBA" id="ARBA00001561"/>
    </source>
</evidence>
<dbReference type="Gene3D" id="3.40.80.10">
    <property type="entry name" value="Peptidoglycan recognition protein-like"/>
    <property type="match status" value="1"/>
</dbReference>
<sequence length="196" mass="22162">MVDHARMLPDAPPTTIEIDPLPYETRLEARPTAAIRGVVIHCTETPDLARARRIGEEVRYPSGTGNSGHYYIDLDGRTLRYVAPERIAHHVRGHNADSIGIELVNRGRYPHWLHADHQAMDTPYTPAQIAALRRLLAELESRLPTLEWIAGHEDLDREQVPAADDPSRQVPRKRDPGPMFPWDEVLAGSRLRRVGE</sequence>
<keyword evidence="4" id="KW-0961">Cell wall biogenesis/degradation</keyword>
<dbReference type="EC" id="3.5.1.28" evidence="2"/>
<evidence type="ECO:0000313" key="7">
    <source>
        <dbReference type="EMBL" id="MCK7593847.1"/>
    </source>
</evidence>
<evidence type="ECO:0000256" key="3">
    <source>
        <dbReference type="ARBA" id="ARBA00022801"/>
    </source>
</evidence>
<proteinExistence type="predicted"/>
<keyword evidence="3 7" id="KW-0378">Hydrolase</keyword>
<name>A0ABT0GIK1_9GAMM</name>
<evidence type="ECO:0000259" key="6">
    <source>
        <dbReference type="SMART" id="SM00644"/>
    </source>
</evidence>
<dbReference type="PANTHER" id="PTHR30417:SF1">
    <property type="entry name" value="N-ACETYLMURAMOYL-L-ALANINE AMIDASE AMID"/>
    <property type="match status" value="1"/>
</dbReference>
<dbReference type="InterPro" id="IPR036505">
    <property type="entry name" value="Amidase/PGRP_sf"/>
</dbReference>
<evidence type="ECO:0000256" key="5">
    <source>
        <dbReference type="SAM" id="MobiDB-lite"/>
    </source>
</evidence>
<dbReference type="InterPro" id="IPR051206">
    <property type="entry name" value="NAMLAA_amidase_2"/>
</dbReference>
<dbReference type="Pfam" id="PF01510">
    <property type="entry name" value="Amidase_2"/>
    <property type="match status" value="1"/>
</dbReference>
<evidence type="ECO:0000313" key="8">
    <source>
        <dbReference type="Proteomes" id="UP001431449"/>
    </source>
</evidence>
<dbReference type="CDD" id="cd06583">
    <property type="entry name" value="PGRP"/>
    <property type="match status" value="1"/>
</dbReference>
<keyword evidence="8" id="KW-1185">Reference proteome</keyword>
<organism evidence="7 8">
    <name type="scientific">Pseudomarimonas salicorniae</name>
    <dbReference type="NCBI Taxonomy" id="2933270"/>
    <lineage>
        <taxon>Bacteria</taxon>
        <taxon>Pseudomonadati</taxon>
        <taxon>Pseudomonadota</taxon>
        <taxon>Gammaproteobacteria</taxon>
        <taxon>Lysobacterales</taxon>
        <taxon>Lysobacteraceae</taxon>
        <taxon>Pseudomarimonas</taxon>
    </lineage>
</organism>
<evidence type="ECO:0000256" key="4">
    <source>
        <dbReference type="ARBA" id="ARBA00023316"/>
    </source>
</evidence>
<protein>
    <recommendedName>
        <fullName evidence="2">N-acetylmuramoyl-L-alanine amidase</fullName>
        <ecNumber evidence="2">3.5.1.28</ecNumber>
    </recommendedName>
</protein>
<comment type="catalytic activity">
    <reaction evidence="1">
        <text>Hydrolyzes the link between N-acetylmuramoyl residues and L-amino acid residues in certain cell-wall glycopeptides.</text>
        <dbReference type="EC" id="3.5.1.28"/>
    </reaction>
</comment>
<dbReference type="SMART" id="SM00644">
    <property type="entry name" value="Ami_2"/>
    <property type="match status" value="1"/>
</dbReference>
<feature type="region of interest" description="Disordered" evidence="5">
    <location>
        <begin position="156"/>
        <end position="183"/>
    </location>
</feature>